<feature type="non-terminal residue" evidence="1">
    <location>
        <position position="1"/>
    </location>
</feature>
<gene>
    <name evidence="1" type="ORF">S01H4_43729</name>
</gene>
<dbReference type="AlphaFoldDB" id="X1C1T0"/>
<comment type="caution">
    <text evidence="1">The sequence shown here is derived from an EMBL/GenBank/DDBJ whole genome shotgun (WGS) entry which is preliminary data.</text>
</comment>
<accession>X1C1T0</accession>
<reference evidence="1" key="1">
    <citation type="journal article" date="2014" name="Front. Microbiol.">
        <title>High frequency of phylogenetically diverse reductive dehalogenase-homologous genes in deep subseafloor sedimentary metagenomes.</title>
        <authorList>
            <person name="Kawai M."/>
            <person name="Futagami T."/>
            <person name="Toyoda A."/>
            <person name="Takaki Y."/>
            <person name="Nishi S."/>
            <person name="Hori S."/>
            <person name="Arai W."/>
            <person name="Tsubouchi T."/>
            <person name="Morono Y."/>
            <person name="Uchiyama I."/>
            <person name="Ito T."/>
            <person name="Fujiyama A."/>
            <person name="Inagaki F."/>
            <person name="Takami H."/>
        </authorList>
    </citation>
    <scope>NUCLEOTIDE SEQUENCE</scope>
    <source>
        <strain evidence="1">Expedition CK06-06</strain>
    </source>
</reference>
<feature type="non-terminal residue" evidence="1">
    <location>
        <position position="284"/>
    </location>
</feature>
<proteinExistence type="predicted"/>
<evidence type="ECO:0000313" key="1">
    <source>
        <dbReference type="EMBL" id="GAH01247.1"/>
    </source>
</evidence>
<protein>
    <submittedName>
        <fullName evidence="1">Uncharacterized protein</fullName>
    </submittedName>
</protein>
<sequence length="284" mass="31983">FCRIFSDDSDSNTISFYTRTFSSFVAIKLKVADADYFGNEYSVDTGFRPKEDGFFISNYGSYLESGGMCMGMVSFARYYYMNKLVYDGTSLYEKYREGDRDEWRDDATAIQLATRAHTAEDSVWSQIVKKELKAYLPSSKDVAISWIHGMVVTGSPQLIGINQQVANGNWVGGHAIMTYKYSDGKFEIYDPNHPGTEPGNAARQIPFKYGEGFTSNYSSGTVAGSGKYQYNIFRHWGYKAFHPLNAFDQLYTSAENKFEDDSVFPTITLTDYNSNGNTPIDTDG</sequence>
<organism evidence="1">
    <name type="scientific">marine sediment metagenome</name>
    <dbReference type="NCBI Taxonomy" id="412755"/>
    <lineage>
        <taxon>unclassified sequences</taxon>
        <taxon>metagenomes</taxon>
        <taxon>ecological metagenomes</taxon>
    </lineage>
</organism>
<name>X1C1T0_9ZZZZ</name>
<dbReference type="EMBL" id="BART01024156">
    <property type="protein sequence ID" value="GAH01247.1"/>
    <property type="molecule type" value="Genomic_DNA"/>
</dbReference>